<evidence type="ECO:0000256" key="6">
    <source>
        <dbReference type="ARBA" id="ARBA00047790"/>
    </source>
</evidence>
<keyword evidence="3 7" id="KW-1133">Transmembrane helix</keyword>
<dbReference type="PANTHER" id="PTHR12349:SF2">
    <property type="entry name" value="PALMITOYLTRANSFERASE ZDHHC8"/>
    <property type="match status" value="1"/>
</dbReference>
<feature type="transmembrane region" description="Helical" evidence="7">
    <location>
        <begin position="83"/>
        <end position="104"/>
    </location>
</feature>
<comment type="catalytic activity">
    <reaction evidence="6">
        <text>L-cysteinyl-[protein] + hexadecanoyl-CoA = S-hexadecanoyl-L-cysteinyl-[protein] + CoA</text>
        <dbReference type="Rhea" id="RHEA:36683"/>
        <dbReference type="Rhea" id="RHEA-COMP:10131"/>
        <dbReference type="Rhea" id="RHEA-COMP:11032"/>
        <dbReference type="ChEBI" id="CHEBI:29950"/>
        <dbReference type="ChEBI" id="CHEBI:57287"/>
        <dbReference type="ChEBI" id="CHEBI:57379"/>
        <dbReference type="ChEBI" id="CHEBI:74151"/>
        <dbReference type="EC" id="2.3.1.225"/>
    </reaction>
    <physiologicalReaction direction="left-to-right" evidence="6">
        <dbReference type="Rhea" id="RHEA:36684"/>
    </physiologicalReaction>
</comment>
<comment type="subcellular location">
    <subcellularLocation>
        <location evidence="1">Membrane</location>
        <topology evidence="1">Multi-pass membrane protein</topology>
    </subcellularLocation>
</comment>
<dbReference type="GO" id="GO:0016020">
    <property type="term" value="C:membrane"/>
    <property type="evidence" value="ECO:0007669"/>
    <property type="project" value="UniProtKB-SubCell"/>
</dbReference>
<feature type="transmembrane region" description="Helical" evidence="7">
    <location>
        <begin position="189"/>
        <end position="209"/>
    </location>
</feature>
<name>A0A0M3IAC8_ASCLU</name>
<dbReference type="PROSITE" id="PS50216">
    <property type="entry name" value="DHHC"/>
    <property type="match status" value="1"/>
</dbReference>
<dbReference type="WBParaSite" id="ALUE_0001451501-mRNA-1">
    <property type="protein sequence ID" value="ALUE_0001451501-mRNA-1"/>
    <property type="gene ID" value="ALUE_0001451501"/>
</dbReference>
<comment type="domain">
    <text evidence="7">The DHHC domain is required for palmitoyltransferase activity.</text>
</comment>
<dbReference type="PANTHER" id="PTHR12349">
    <property type="entry name" value="ANKYRIN REPEAT AND LEM DOMAIN-CONTAINING PROTEIN 2"/>
    <property type="match status" value="1"/>
</dbReference>
<keyword evidence="7" id="KW-0808">Transferase</keyword>
<dbReference type="InterPro" id="IPR001594">
    <property type="entry name" value="Palmitoyltrfase_DHHC"/>
</dbReference>
<proteinExistence type="inferred from homology"/>
<dbReference type="AlphaFoldDB" id="A0A0M3IAC8"/>
<comment type="similarity">
    <text evidence="5">Belongs to the DHHC palmitoyltransferase family. ERF2/ZDHHC9 subfamily.</text>
</comment>
<dbReference type="Pfam" id="PF01529">
    <property type="entry name" value="DHHC"/>
    <property type="match status" value="1"/>
</dbReference>
<evidence type="ECO:0000256" key="1">
    <source>
        <dbReference type="ARBA" id="ARBA00004141"/>
    </source>
</evidence>
<protein>
    <recommendedName>
        <fullName evidence="7">Palmitoyltransferase</fullName>
        <ecNumber evidence="7">2.3.1.225</ecNumber>
    </recommendedName>
</protein>
<sequence>MQRNRGSEFGNTIGNEQASRAFYSTRKNCWDERQNGKIVAMSKFCKSISQALPATVAWSLIIVCTGCFFYLLGPALVVQFSYWGYLMCAVDAVLFLFVMSNLFMATTMDPGIHPVASSAEEQQFDDFRAPLYKNVEINGITVRMKWCVTCKFYRPPRASHCSVCNRCIDAFDHHCPWVHNCVGRRNYRYFFLFLFFLSLHMICVFSLSLSYTILNRSDLLTRPNLCSVVLMALCMLLAVPVVGLAGFHIVLVVRGRTTNEQVTGKFRSGYNPFTIGCWGNVRRALCASQFPAFESVIAKQKTNSKKKKPRDDVPTVVYVPDANSSSKSGGHIRVGAINKLFESVIAKQKTNSKKKKPRDDVPTVVYVPDANSSSKSGGHIRVGAINKLFESVIAKQKTNSKKKKPRDDVPTVVYVPDANSSSKSGGHIRVGAINKLYLSCVEKSAECCALFF</sequence>
<dbReference type="GO" id="GO:0019706">
    <property type="term" value="F:protein-cysteine S-palmitoyltransferase activity"/>
    <property type="evidence" value="ECO:0007669"/>
    <property type="project" value="UniProtKB-EC"/>
</dbReference>
<evidence type="ECO:0000313" key="9">
    <source>
        <dbReference type="Proteomes" id="UP000036681"/>
    </source>
</evidence>
<evidence type="ECO:0000256" key="5">
    <source>
        <dbReference type="ARBA" id="ARBA00023463"/>
    </source>
</evidence>
<feature type="transmembrane region" description="Helical" evidence="7">
    <location>
        <begin position="51"/>
        <end position="71"/>
    </location>
</feature>
<evidence type="ECO:0000256" key="7">
    <source>
        <dbReference type="RuleBase" id="RU079119"/>
    </source>
</evidence>
<organism evidence="9 10">
    <name type="scientific">Ascaris lumbricoides</name>
    <name type="common">Giant roundworm</name>
    <dbReference type="NCBI Taxonomy" id="6252"/>
    <lineage>
        <taxon>Eukaryota</taxon>
        <taxon>Metazoa</taxon>
        <taxon>Ecdysozoa</taxon>
        <taxon>Nematoda</taxon>
        <taxon>Chromadorea</taxon>
        <taxon>Rhabditida</taxon>
        <taxon>Spirurina</taxon>
        <taxon>Ascaridomorpha</taxon>
        <taxon>Ascaridoidea</taxon>
        <taxon>Ascarididae</taxon>
        <taxon>Ascaris</taxon>
    </lineage>
</organism>
<keyword evidence="7" id="KW-0012">Acyltransferase</keyword>
<feature type="domain" description="Palmitoyltransferase DHHC" evidence="8">
    <location>
        <begin position="143"/>
        <end position="263"/>
    </location>
</feature>
<evidence type="ECO:0000259" key="8">
    <source>
        <dbReference type="Pfam" id="PF01529"/>
    </source>
</evidence>
<reference evidence="10" key="1">
    <citation type="submission" date="2017-02" db="UniProtKB">
        <authorList>
            <consortium name="WormBaseParasite"/>
        </authorList>
    </citation>
    <scope>IDENTIFICATION</scope>
</reference>
<evidence type="ECO:0000256" key="2">
    <source>
        <dbReference type="ARBA" id="ARBA00022692"/>
    </source>
</evidence>
<evidence type="ECO:0000256" key="3">
    <source>
        <dbReference type="ARBA" id="ARBA00022989"/>
    </source>
</evidence>
<feature type="transmembrane region" description="Helical" evidence="7">
    <location>
        <begin position="229"/>
        <end position="253"/>
    </location>
</feature>
<dbReference type="Proteomes" id="UP000036681">
    <property type="component" value="Unplaced"/>
</dbReference>
<evidence type="ECO:0000313" key="10">
    <source>
        <dbReference type="WBParaSite" id="ALUE_0001451501-mRNA-1"/>
    </source>
</evidence>
<accession>A0A0M3IAC8</accession>
<keyword evidence="4 7" id="KW-0472">Membrane</keyword>
<keyword evidence="2 7" id="KW-0812">Transmembrane</keyword>
<evidence type="ECO:0000256" key="4">
    <source>
        <dbReference type="ARBA" id="ARBA00023136"/>
    </source>
</evidence>
<dbReference type="EC" id="2.3.1.225" evidence="7"/>
<keyword evidence="9" id="KW-1185">Reference proteome</keyword>